<comment type="caution">
    <text evidence="1">The sequence shown here is derived from an EMBL/GenBank/DDBJ whole genome shotgun (WGS) entry which is preliminary data.</text>
</comment>
<accession>A0A917HYJ8</accession>
<dbReference type="InterPro" id="IPR009078">
    <property type="entry name" value="Ferritin-like_SF"/>
</dbReference>
<evidence type="ECO:0000313" key="1">
    <source>
        <dbReference type="EMBL" id="GGG94552.1"/>
    </source>
</evidence>
<protein>
    <recommendedName>
        <fullName evidence="3">Tat (Twin-arginine translocation) pathway signal sequence</fullName>
    </recommendedName>
</protein>
<dbReference type="AlphaFoldDB" id="A0A917HYJ8"/>
<keyword evidence="2" id="KW-1185">Reference proteome</keyword>
<organism evidence="1 2">
    <name type="scientific">Parapedobacter pyrenivorans</name>
    <dbReference type="NCBI Taxonomy" id="1305674"/>
    <lineage>
        <taxon>Bacteria</taxon>
        <taxon>Pseudomonadati</taxon>
        <taxon>Bacteroidota</taxon>
        <taxon>Sphingobacteriia</taxon>
        <taxon>Sphingobacteriales</taxon>
        <taxon>Sphingobacteriaceae</taxon>
        <taxon>Parapedobacter</taxon>
    </lineage>
</organism>
<reference evidence="1" key="1">
    <citation type="journal article" date="2014" name="Int. J. Syst. Evol. Microbiol.">
        <title>Complete genome sequence of Corynebacterium casei LMG S-19264T (=DSM 44701T), isolated from a smear-ripened cheese.</title>
        <authorList>
            <consortium name="US DOE Joint Genome Institute (JGI-PGF)"/>
            <person name="Walter F."/>
            <person name="Albersmeier A."/>
            <person name="Kalinowski J."/>
            <person name="Ruckert C."/>
        </authorList>
    </citation>
    <scope>NUCLEOTIDE SEQUENCE</scope>
    <source>
        <strain evidence="1">CGMCC 1.12195</strain>
    </source>
</reference>
<dbReference type="EMBL" id="BMER01000003">
    <property type="protein sequence ID" value="GGG94552.1"/>
    <property type="molecule type" value="Genomic_DNA"/>
</dbReference>
<name>A0A917HYJ8_9SPHI</name>
<dbReference type="SUPFAM" id="SSF47240">
    <property type="entry name" value="Ferritin-like"/>
    <property type="match status" value="1"/>
</dbReference>
<dbReference type="InterPro" id="IPR006311">
    <property type="entry name" value="TAT_signal"/>
</dbReference>
<dbReference type="Pfam" id="PF13668">
    <property type="entry name" value="Ferritin_2"/>
    <property type="match status" value="1"/>
</dbReference>
<dbReference type="InterPro" id="IPR019546">
    <property type="entry name" value="TAT_signal_bac_arc"/>
</dbReference>
<evidence type="ECO:0008006" key="3">
    <source>
        <dbReference type="Google" id="ProtNLM"/>
    </source>
</evidence>
<dbReference type="NCBIfam" id="TIGR01409">
    <property type="entry name" value="TAT_signal_seq"/>
    <property type="match status" value="1"/>
</dbReference>
<evidence type="ECO:0000313" key="2">
    <source>
        <dbReference type="Proteomes" id="UP000660862"/>
    </source>
</evidence>
<gene>
    <name evidence="1" type="ORF">GCM10007415_32080</name>
</gene>
<dbReference type="PROSITE" id="PS51318">
    <property type="entry name" value="TAT"/>
    <property type="match status" value="1"/>
</dbReference>
<reference evidence="1" key="2">
    <citation type="submission" date="2020-09" db="EMBL/GenBank/DDBJ databases">
        <authorList>
            <person name="Sun Q."/>
            <person name="Zhou Y."/>
        </authorList>
    </citation>
    <scope>NUCLEOTIDE SEQUENCE</scope>
    <source>
        <strain evidence="1">CGMCC 1.12195</strain>
    </source>
</reference>
<dbReference type="Proteomes" id="UP000660862">
    <property type="component" value="Unassembled WGS sequence"/>
</dbReference>
<dbReference type="Pfam" id="PF10518">
    <property type="entry name" value="TAT_signal"/>
    <property type="match status" value="1"/>
</dbReference>
<sequence length="242" mass="25830">MIQSMKNSIEKTDGQLLSVDGVAETSVKRRQFLKYAGAGAAAAALVALGCKKDNPGPGMGGNEFYFGSGDIAILNYAYALEQLEAAFYTEVVANPYSSISDWERALMTDIRDHEIAHREFFKAALGQQAIASLTFDFSAINFSSRGSVLATAKTFEDLGVSAYNGAGWLIADVNYLALAGKIVSVEARHAALVRDLIENGSFANDEVIDSNGLDLSNSPTVVLQAAAPFIKSPIDVTDLPTY</sequence>
<dbReference type="CDD" id="cd00657">
    <property type="entry name" value="Ferritin_like"/>
    <property type="match status" value="1"/>
</dbReference>
<proteinExistence type="predicted"/>